<comment type="caution">
    <text evidence="1">The sequence shown here is derived from an EMBL/GenBank/DDBJ whole genome shotgun (WGS) entry which is preliminary data.</text>
</comment>
<accession>A0AAN9LQ44</accession>
<gene>
    <name evidence="1" type="ORF">VNO77_18925</name>
</gene>
<dbReference type="EMBL" id="JAYMYQ010000004">
    <property type="protein sequence ID" value="KAK7338319.1"/>
    <property type="molecule type" value="Genomic_DNA"/>
</dbReference>
<protein>
    <submittedName>
        <fullName evidence="1">Uncharacterized protein</fullName>
    </submittedName>
</protein>
<evidence type="ECO:0000313" key="1">
    <source>
        <dbReference type="EMBL" id="KAK7338319.1"/>
    </source>
</evidence>
<dbReference type="Proteomes" id="UP001367508">
    <property type="component" value="Unassembled WGS sequence"/>
</dbReference>
<keyword evidence="2" id="KW-1185">Reference proteome</keyword>
<evidence type="ECO:0000313" key="2">
    <source>
        <dbReference type="Proteomes" id="UP001367508"/>
    </source>
</evidence>
<name>A0AAN9LQ44_CANGL</name>
<organism evidence="1 2">
    <name type="scientific">Canavalia gladiata</name>
    <name type="common">Sword bean</name>
    <name type="synonym">Dolichos gladiatus</name>
    <dbReference type="NCBI Taxonomy" id="3824"/>
    <lineage>
        <taxon>Eukaryota</taxon>
        <taxon>Viridiplantae</taxon>
        <taxon>Streptophyta</taxon>
        <taxon>Embryophyta</taxon>
        <taxon>Tracheophyta</taxon>
        <taxon>Spermatophyta</taxon>
        <taxon>Magnoliopsida</taxon>
        <taxon>eudicotyledons</taxon>
        <taxon>Gunneridae</taxon>
        <taxon>Pentapetalae</taxon>
        <taxon>rosids</taxon>
        <taxon>fabids</taxon>
        <taxon>Fabales</taxon>
        <taxon>Fabaceae</taxon>
        <taxon>Papilionoideae</taxon>
        <taxon>50 kb inversion clade</taxon>
        <taxon>NPAAA clade</taxon>
        <taxon>indigoferoid/millettioid clade</taxon>
        <taxon>Phaseoleae</taxon>
        <taxon>Canavalia</taxon>
    </lineage>
</organism>
<sequence length="257" mass="29322">MDQSTSGETIFGGRRKVEVSRNFFSTFLQSQKPGRGEEVLKTVPGFKHQAKHKDFKGFSLLTNRLDKIEGKKEHLSDRASYIGFFFTSCCFGWWYPLDESWCGESVLYIGRCIRSRIAIDEGNPGKAKKKQQILRKLLIGHYRQIWSLERKIGPLARIEAMLSDIILGSLEFSTWIRQSQDDDGNTLGSGLDGNPSRIPQLNRYALKLKRKPLVDTLHAYVNFQSYHAEGRMGFGRAWGLPTTSVQNQKWPNSQAMV</sequence>
<dbReference type="AlphaFoldDB" id="A0AAN9LQ44"/>
<proteinExistence type="predicted"/>
<reference evidence="1 2" key="1">
    <citation type="submission" date="2024-01" db="EMBL/GenBank/DDBJ databases">
        <title>The genomes of 5 underutilized Papilionoideae crops provide insights into root nodulation and disease resistanc.</title>
        <authorList>
            <person name="Jiang F."/>
        </authorList>
    </citation>
    <scope>NUCLEOTIDE SEQUENCE [LARGE SCALE GENOMIC DNA]</scope>
    <source>
        <strain evidence="1">LVBAO_FW01</strain>
        <tissue evidence="1">Leaves</tissue>
    </source>
</reference>